<dbReference type="GO" id="GO:0004722">
    <property type="term" value="F:protein serine/threonine phosphatase activity"/>
    <property type="evidence" value="ECO:0007669"/>
    <property type="project" value="InterPro"/>
</dbReference>
<dbReference type="InterPro" id="IPR036457">
    <property type="entry name" value="PPM-type-like_dom_sf"/>
</dbReference>
<name>A0A2R5GP73_9STRA</name>
<dbReference type="InterPro" id="IPR001932">
    <property type="entry name" value="PPM-type_phosphatase-like_dom"/>
</dbReference>
<sequence length="348" mass="37717">MASQVPALALATGVCERIGKRKSMEDATSVFCALSTSDATVEEQLTAASAHGERRKSVELSVEHARDNVLGCFGVFDGHGGIACADYCSVAIPQLLASHEKTGTDAELALLEVFAETDKRLREYLDRNFADTLTYQSGCTASVVVMSGRYDDKITLTCANVGDTRTLLVRRDGSYIPLSHDHVPHLESEKLRIENAGGFVAPPPMRADSSSVRVLGSLAVTRSLGDFAFKLPKVASWGTPEKPITEDLVSGIPDIKQQEIYPNDQLLLIACDGIWDVFSRTEAAEFVRKGLNAVDKDPEARCKSAVEKCDQVAAQLIEEAISRGTKDNCSCVLVRIFPRSKSRMCAIS</sequence>
<dbReference type="OrthoDB" id="10264738at2759"/>
<dbReference type="PANTHER" id="PTHR47992">
    <property type="entry name" value="PROTEIN PHOSPHATASE"/>
    <property type="match status" value="1"/>
</dbReference>
<gene>
    <name evidence="2" type="ORF">FCC1311_066422</name>
</gene>
<dbReference type="InterPro" id="IPR015655">
    <property type="entry name" value="PP2C"/>
</dbReference>
<dbReference type="SUPFAM" id="SSF81606">
    <property type="entry name" value="PP2C-like"/>
    <property type="match status" value="1"/>
</dbReference>
<dbReference type="AlphaFoldDB" id="A0A2R5GP73"/>
<dbReference type="Gene3D" id="3.60.40.10">
    <property type="entry name" value="PPM-type phosphatase domain"/>
    <property type="match status" value="1"/>
</dbReference>
<evidence type="ECO:0000313" key="3">
    <source>
        <dbReference type="Proteomes" id="UP000241890"/>
    </source>
</evidence>
<evidence type="ECO:0000313" key="2">
    <source>
        <dbReference type="EMBL" id="GBG30423.1"/>
    </source>
</evidence>
<protein>
    <submittedName>
        <fullName evidence="2">Protein phosphatase, putative</fullName>
    </submittedName>
</protein>
<dbReference type="Proteomes" id="UP000241890">
    <property type="component" value="Unassembled WGS sequence"/>
</dbReference>
<organism evidence="2 3">
    <name type="scientific">Hondaea fermentalgiana</name>
    <dbReference type="NCBI Taxonomy" id="2315210"/>
    <lineage>
        <taxon>Eukaryota</taxon>
        <taxon>Sar</taxon>
        <taxon>Stramenopiles</taxon>
        <taxon>Bigyra</taxon>
        <taxon>Labyrinthulomycetes</taxon>
        <taxon>Thraustochytrida</taxon>
        <taxon>Thraustochytriidae</taxon>
        <taxon>Hondaea</taxon>
    </lineage>
</organism>
<reference evidence="2 3" key="1">
    <citation type="submission" date="2017-12" db="EMBL/GenBank/DDBJ databases">
        <title>Sequencing, de novo assembly and annotation of complete genome of a new Thraustochytrid species, strain FCC1311.</title>
        <authorList>
            <person name="Sedici K."/>
            <person name="Godart F."/>
            <person name="Aiese Cigliano R."/>
            <person name="Sanseverino W."/>
            <person name="Barakat M."/>
            <person name="Ortet P."/>
            <person name="Marechal E."/>
            <person name="Cagnac O."/>
            <person name="Amato A."/>
        </authorList>
    </citation>
    <scope>NUCLEOTIDE SEQUENCE [LARGE SCALE GENOMIC DNA]</scope>
</reference>
<dbReference type="CDD" id="cd00143">
    <property type="entry name" value="PP2Cc"/>
    <property type="match status" value="1"/>
</dbReference>
<comment type="caution">
    <text evidence="2">The sequence shown here is derived from an EMBL/GenBank/DDBJ whole genome shotgun (WGS) entry which is preliminary data.</text>
</comment>
<proteinExistence type="predicted"/>
<feature type="domain" description="PPM-type phosphatase" evidence="1">
    <location>
        <begin position="11"/>
        <end position="336"/>
    </location>
</feature>
<dbReference type="EMBL" id="BEYU01000076">
    <property type="protein sequence ID" value="GBG30423.1"/>
    <property type="molecule type" value="Genomic_DNA"/>
</dbReference>
<dbReference type="InParanoid" id="A0A2R5GP73"/>
<dbReference type="FunCoup" id="A0A2R5GP73">
    <property type="interactions" value="18"/>
</dbReference>
<evidence type="ECO:0000259" key="1">
    <source>
        <dbReference type="PROSITE" id="PS51746"/>
    </source>
</evidence>
<accession>A0A2R5GP73</accession>
<keyword evidence="3" id="KW-1185">Reference proteome</keyword>
<dbReference type="PROSITE" id="PS51746">
    <property type="entry name" value="PPM_2"/>
    <property type="match status" value="1"/>
</dbReference>
<dbReference type="Pfam" id="PF00481">
    <property type="entry name" value="PP2C"/>
    <property type="match status" value="1"/>
</dbReference>
<dbReference type="SMART" id="SM00332">
    <property type="entry name" value="PP2Cc"/>
    <property type="match status" value="1"/>
</dbReference>